<keyword evidence="3" id="KW-1185">Reference proteome</keyword>
<dbReference type="InterPro" id="IPR038765">
    <property type="entry name" value="Papain-like_cys_pep_sf"/>
</dbReference>
<comment type="caution">
    <text evidence="2">The sequence shown here is derived from an EMBL/GenBank/DDBJ whole genome shotgun (WGS) entry which is preliminary data.</text>
</comment>
<dbReference type="GO" id="GO:0005737">
    <property type="term" value="C:cytoplasm"/>
    <property type="evidence" value="ECO:0007669"/>
    <property type="project" value="TreeGrafter"/>
</dbReference>
<reference evidence="2" key="1">
    <citation type="journal article" date="2022" name="bioRxiv">
        <title>Sequencing and chromosome-scale assembly of the giantPleurodeles waltlgenome.</title>
        <authorList>
            <person name="Brown T."/>
            <person name="Elewa A."/>
            <person name="Iarovenko S."/>
            <person name="Subramanian E."/>
            <person name="Araus A.J."/>
            <person name="Petzold A."/>
            <person name="Susuki M."/>
            <person name="Suzuki K.-i.T."/>
            <person name="Hayashi T."/>
            <person name="Toyoda A."/>
            <person name="Oliveira C."/>
            <person name="Osipova E."/>
            <person name="Leigh N.D."/>
            <person name="Simon A."/>
            <person name="Yun M.H."/>
        </authorList>
    </citation>
    <scope>NUCLEOTIDE SEQUENCE</scope>
    <source>
        <strain evidence="2">20211129_DDA</strain>
        <tissue evidence="2">Liver</tissue>
    </source>
</reference>
<dbReference type="PANTHER" id="PTHR10183">
    <property type="entry name" value="CALPAIN"/>
    <property type="match status" value="1"/>
</dbReference>
<evidence type="ECO:0000256" key="1">
    <source>
        <dbReference type="ARBA" id="ARBA00007623"/>
    </source>
</evidence>
<name>A0AAV7S0W0_PLEWA</name>
<organism evidence="2 3">
    <name type="scientific">Pleurodeles waltl</name>
    <name type="common">Iberian ribbed newt</name>
    <dbReference type="NCBI Taxonomy" id="8319"/>
    <lineage>
        <taxon>Eukaryota</taxon>
        <taxon>Metazoa</taxon>
        <taxon>Chordata</taxon>
        <taxon>Craniata</taxon>
        <taxon>Vertebrata</taxon>
        <taxon>Euteleostomi</taxon>
        <taxon>Amphibia</taxon>
        <taxon>Batrachia</taxon>
        <taxon>Caudata</taxon>
        <taxon>Salamandroidea</taxon>
        <taxon>Salamandridae</taxon>
        <taxon>Pleurodelinae</taxon>
        <taxon>Pleurodeles</taxon>
    </lineage>
</organism>
<dbReference type="AlphaFoldDB" id="A0AAV7S0W0"/>
<protein>
    <submittedName>
        <fullName evidence="2">Uncharacterized protein</fullName>
    </submittedName>
</protein>
<dbReference type="GO" id="GO:0004198">
    <property type="term" value="F:calcium-dependent cysteine-type endopeptidase activity"/>
    <property type="evidence" value="ECO:0007669"/>
    <property type="project" value="InterPro"/>
</dbReference>
<dbReference type="PRINTS" id="PR00704">
    <property type="entry name" value="CALPAIN"/>
</dbReference>
<evidence type="ECO:0000313" key="3">
    <source>
        <dbReference type="Proteomes" id="UP001066276"/>
    </source>
</evidence>
<gene>
    <name evidence="2" type="ORF">NDU88_010512</name>
</gene>
<proteinExistence type="inferred from homology"/>
<dbReference type="Proteomes" id="UP001066276">
    <property type="component" value="Chromosome 5"/>
</dbReference>
<comment type="similarity">
    <text evidence="1">Belongs to the peptidase C2 family.</text>
</comment>
<evidence type="ECO:0000313" key="2">
    <source>
        <dbReference type="EMBL" id="KAJ1157815.1"/>
    </source>
</evidence>
<dbReference type="PANTHER" id="PTHR10183:SF374">
    <property type="entry name" value="CALPAIN-8"/>
    <property type="match status" value="1"/>
</dbReference>
<sequence length="86" mass="9298">MAGAAAAVAKQRAVAEGLGTNENAIKYLNQDFEALRNQCLQSGVLFRDGEFPACPSVVGYQDLGPSSPKAQGIAWKRPPVRRVWPR</sequence>
<accession>A0AAV7S0W0</accession>
<dbReference type="EMBL" id="JANPWB010000009">
    <property type="protein sequence ID" value="KAJ1157815.1"/>
    <property type="molecule type" value="Genomic_DNA"/>
</dbReference>
<dbReference type="InterPro" id="IPR022684">
    <property type="entry name" value="Calpain_cysteine_protease"/>
</dbReference>
<dbReference type="SUPFAM" id="SSF54001">
    <property type="entry name" value="Cysteine proteinases"/>
    <property type="match status" value="1"/>
</dbReference>
<dbReference type="GO" id="GO:0006508">
    <property type="term" value="P:proteolysis"/>
    <property type="evidence" value="ECO:0007669"/>
    <property type="project" value="InterPro"/>
</dbReference>